<reference evidence="1 2" key="1">
    <citation type="submission" date="2024-02" db="EMBL/GenBank/DDBJ databases">
        <authorList>
            <person name="Vignale AGUSTIN F."/>
            <person name="Sosa J E."/>
            <person name="Modenutti C."/>
        </authorList>
    </citation>
    <scope>NUCLEOTIDE SEQUENCE [LARGE SCALE GENOMIC DNA]</scope>
</reference>
<sequence>MPHGSTKRQHTATQTLTPLPTLLSLLAMAQWRHTVAINTAATPMAFNTAGSPSSAQ</sequence>
<gene>
    <name evidence="1" type="ORF">ILEXP_LOCUS48695</name>
</gene>
<dbReference type="Proteomes" id="UP001642360">
    <property type="component" value="Unassembled WGS sequence"/>
</dbReference>
<comment type="caution">
    <text evidence="1">The sequence shown here is derived from an EMBL/GenBank/DDBJ whole genome shotgun (WGS) entry which is preliminary data.</text>
</comment>
<evidence type="ECO:0000313" key="2">
    <source>
        <dbReference type="Proteomes" id="UP001642360"/>
    </source>
</evidence>
<proteinExistence type="predicted"/>
<name>A0ABC8UCR5_9AQUA</name>
<dbReference type="EMBL" id="CAUOFW020007312">
    <property type="protein sequence ID" value="CAK9178768.1"/>
    <property type="molecule type" value="Genomic_DNA"/>
</dbReference>
<keyword evidence="2" id="KW-1185">Reference proteome</keyword>
<feature type="non-terminal residue" evidence="1">
    <location>
        <position position="56"/>
    </location>
</feature>
<protein>
    <submittedName>
        <fullName evidence="1">Uncharacterized protein</fullName>
    </submittedName>
</protein>
<accession>A0ABC8UCR5</accession>
<organism evidence="1 2">
    <name type="scientific">Ilex paraguariensis</name>
    <name type="common">yerba mate</name>
    <dbReference type="NCBI Taxonomy" id="185542"/>
    <lineage>
        <taxon>Eukaryota</taxon>
        <taxon>Viridiplantae</taxon>
        <taxon>Streptophyta</taxon>
        <taxon>Embryophyta</taxon>
        <taxon>Tracheophyta</taxon>
        <taxon>Spermatophyta</taxon>
        <taxon>Magnoliopsida</taxon>
        <taxon>eudicotyledons</taxon>
        <taxon>Gunneridae</taxon>
        <taxon>Pentapetalae</taxon>
        <taxon>asterids</taxon>
        <taxon>campanulids</taxon>
        <taxon>Aquifoliales</taxon>
        <taxon>Aquifoliaceae</taxon>
        <taxon>Ilex</taxon>
    </lineage>
</organism>
<dbReference type="AlphaFoldDB" id="A0ABC8UCR5"/>
<evidence type="ECO:0000313" key="1">
    <source>
        <dbReference type="EMBL" id="CAK9178768.1"/>
    </source>
</evidence>